<evidence type="ECO:0000256" key="3">
    <source>
        <dbReference type="ARBA" id="ARBA00008088"/>
    </source>
</evidence>
<dbReference type="Pfam" id="PF06026">
    <property type="entry name" value="Rib_5-P_isom_A"/>
    <property type="match status" value="1"/>
</dbReference>
<dbReference type="PANTHER" id="PTHR11934:SF0">
    <property type="entry name" value="RIBOSE-5-PHOSPHATE ISOMERASE"/>
    <property type="match status" value="1"/>
</dbReference>
<proteinExistence type="inferred from homology"/>
<comment type="pathway">
    <text evidence="2">Carbohydrate degradation; pentose phosphate pathway; D-ribose 5-phosphate from D-ribulose 5-phosphate (non-oxidative stage): step 1/1.</text>
</comment>
<dbReference type="SUPFAM" id="SSF100950">
    <property type="entry name" value="NagB/RpiA/CoA transferase-like"/>
    <property type="match status" value="1"/>
</dbReference>
<dbReference type="GO" id="GO:0006014">
    <property type="term" value="P:D-ribose metabolic process"/>
    <property type="evidence" value="ECO:0007669"/>
    <property type="project" value="TreeGrafter"/>
</dbReference>
<dbReference type="SUPFAM" id="SSF75445">
    <property type="entry name" value="D-ribose-5-phosphate isomerase (RpiA), lid domain"/>
    <property type="match status" value="1"/>
</dbReference>
<dbReference type="GO" id="GO:0004751">
    <property type="term" value="F:ribose-5-phosphate isomerase activity"/>
    <property type="evidence" value="ECO:0007669"/>
    <property type="project" value="UniProtKB-EC"/>
</dbReference>
<keyword evidence="5" id="KW-0413">Isomerase</keyword>
<dbReference type="EC" id="5.3.1.6" evidence="4"/>
<sequence length="257" mass="28030">MVPAMDEAKRIAGTHAVDDYMAEHGILEYNAIGIGTGSTIPYVVDRIRDLSRSSRPDLLSSRYIPTSYQSRQLILAAGLPLADLDICPRLDVAFDGADECDLALNCIKGGGGAHLQEKVVASCASQFIVVADHRKDSKDLGEKWDKGVPLEVLPMACSPIRNRLLQMGAVRADIRMGVNKAGPVITDAGNMIVDAVFRDIPSPERLDSDLHRIPGILETGLFIRMVDIAYFGQSDGTVVKRRRRDSEHSDCSAEIRS</sequence>
<dbReference type="Gene3D" id="3.40.50.1360">
    <property type="match status" value="1"/>
</dbReference>
<evidence type="ECO:0000256" key="1">
    <source>
        <dbReference type="ARBA" id="ARBA00001713"/>
    </source>
</evidence>
<protein>
    <recommendedName>
        <fullName evidence="4">ribose-5-phosphate isomerase</fullName>
        <ecNumber evidence="4">5.3.1.6</ecNumber>
    </recommendedName>
    <alternativeName>
        <fullName evidence="6">Phosphoriboisomerase</fullName>
    </alternativeName>
</protein>
<evidence type="ECO:0000256" key="5">
    <source>
        <dbReference type="ARBA" id="ARBA00023235"/>
    </source>
</evidence>
<dbReference type="FunFam" id="3.30.70.260:FF:000018">
    <property type="entry name" value="Ribose-5-phosphate isomerase A"/>
    <property type="match status" value="1"/>
</dbReference>
<comment type="catalytic activity">
    <reaction evidence="1">
        <text>aldehydo-D-ribose 5-phosphate = D-ribulose 5-phosphate</text>
        <dbReference type="Rhea" id="RHEA:14657"/>
        <dbReference type="ChEBI" id="CHEBI:58121"/>
        <dbReference type="ChEBI" id="CHEBI:58273"/>
        <dbReference type="EC" id="5.3.1.6"/>
    </reaction>
</comment>
<evidence type="ECO:0000313" key="7">
    <source>
        <dbReference type="EMBL" id="CRZ01400.1"/>
    </source>
</evidence>
<evidence type="ECO:0000256" key="2">
    <source>
        <dbReference type="ARBA" id="ARBA00004988"/>
    </source>
</evidence>
<reference evidence="7" key="1">
    <citation type="submission" date="2015-04" db="EMBL/GenBank/DDBJ databases">
        <title>The genome sequence of the plant pathogenic Rhizarian Plasmodiophora brassicae reveals insights in its biotrophic life cycle and the origin of chitin synthesis.</title>
        <authorList>
            <person name="Schwelm A."/>
            <person name="Fogelqvist J."/>
            <person name="Knaust A."/>
            <person name="Julke S."/>
            <person name="Lilja T."/>
            <person name="Dhandapani V."/>
            <person name="Bonilla-Rosso G."/>
            <person name="Karlsson M."/>
            <person name="Shevchenko A."/>
            <person name="Choi S.R."/>
            <person name="Kim H.G."/>
            <person name="Park J.Y."/>
            <person name="Lim Y.P."/>
            <person name="Ludwig-Muller J."/>
            <person name="Dixelius C."/>
        </authorList>
    </citation>
    <scope>NUCLEOTIDE SEQUENCE</scope>
    <source>
        <tissue evidence="7">Potato root galls</tissue>
    </source>
</reference>
<dbReference type="GO" id="GO:0005737">
    <property type="term" value="C:cytoplasm"/>
    <property type="evidence" value="ECO:0007669"/>
    <property type="project" value="TreeGrafter"/>
</dbReference>
<name>A0A0H5QHB6_9EUKA</name>
<dbReference type="InterPro" id="IPR037171">
    <property type="entry name" value="NagB/RpiA_transferase-like"/>
</dbReference>
<accession>A0A0H5QHB6</accession>
<dbReference type="NCBIfam" id="NF001924">
    <property type="entry name" value="PRK00702.1"/>
    <property type="match status" value="1"/>
</dbReference>
<dbReference type="NCBIfam" id="TIGR00021">
    <property type="entry name" value="rpiA"/>
    <property type="match status" value="1"/>
</dbReference>
<organism evidence="7">
    <name type="scientific">Spongospora subterranea</name>
    <dbReference type="NCBI Taxonomy" id="70186"/>
    <lineage>
        <taxon>Eukaryota</taxon>
        <taxon>Sar</taxon>
        <taxon>Rhizaria</taxon>
        <taxon>Endomyxa</taxon>
        <taxon>Phytomyxea</taxon>
        <taxon>Plasmodiophorida</taxon>
        <taxon>Plasmodiophoridae</taxon>
        <taxon>Spongospora</taxon>
    </lineage>
</organism>
<dbReference type="InterPro" id="IPR004788">
    <property type="entry name" value="Ribose5P_isomerase_type_A"/>
</dbReference>
<dbReference type="EMBL" id="HACM01000958">
    <property type="protein sequence ID" value="CRZ01400.1"/>
    <property type="molecule type" value="Transcribed_RNA"/>
</dbReference>
<evidence type="ECO:0000256" key="6">
    <source>
        <dbReference type="ARBA" id="ARBA00029734"/>
    </source>
</evidence>
<dbReference type="UniPathway" id="UPA00115">
    <property type="reaction ID" value="UER00412"/>
</dbReference>
<dbReference type="GO" id="GO:0009052">
    <property type="term" value="P:pentose-phosphate shunt, non-oxidative branch"/>
    <property type="evidence" value="ECO:0007669"/>
    <property type="project" value="InterPro"/>
</dbReference>
<evidence type="ECO:0000256" key="4">
    <source>
        <dbReference type="ARBA" id="ARBA00011959"/>
    </source>
</evidence>
<dbReference type="CDD" id="cd01398">
    <property type="entry name" value="RPI_A"/>
    <property type="match status" value="1"/>
</dbReference>
<dbReference type="PANTHER" id="PTHR11934">
    <property type="entry name" value="RIBOSE-5-PHOSPHATE ISOMERASE"/>
    <property type="match status" value="1"/>
</dbReference>
<comment type="similarity">
    <text evidence="3">Belongs to the ribose 5-phosphate isomerase family.</text>
</comment>
<dbReference type="AlphaFoldDB" id="A0A0H5QHB6"/>
<dbReference type="FunFam" id="3.40.50.1360:FF:000001">
    <property type="entry name" value="Ribose-5-phosphate isomerase A"/>
    <property type="match status" value="1"/>
</dbReference>
<dbReference type="Gene3D" id="3.30.70.260">
    <property type="match status" value="1"/>
</dbReference>